<keyword evidence="1" id="KW-0472">Membrane</keyword>
<dbReference type="RefSeq" id="WP_009597458.1">
    <property type="nucleotide sequence ID" value="NZ_AP025581.1"/>
</dbReference>
<gene>
    <name evidence="2" type="ORF">CE91St16_06390</name>
</gene>
<name>A0AA37KT23_9BACT</name>
<reference evidence="2" key="1">
    <citation type="submission" date="2022-01" db="EMBL/GenBank/DDBJ databases">
        <title>Novel bile acid biosynthetic pathways are enriched in the microbiome of centenarians.</title>
        <authorList>
            <person name="Sato Y."/>
            <person name="Atarashi K."/>
            <person name="Plichta R.D."/>
            <person name="Arai Y."/>
            <person name="Sasajima S."/>
            <person name="Kearney M.S."/>
            <person name="Suda W."/>
            <person name="Takeshita K."/>
            <person name="Sasaki T."/>
            <person name="Okamoto S."/>
            <person name="Skelly N.A."/>
            <person name="Okamura Y."/>
            <person name="Vlamakis H."/>
            <person name="Li Y."/>
            <person name="Tanoue T."/>
            <person name="Takei H."/>
            <person name="Nittono H."/>
            <person name="Narushima S."/>
            <person name="Irie J."/>
            <person name="Itoh H."/>
            <person name="Moriya K."/>
            <person name="Sugiura Y."/>
            <person name="Suematsu M."/>
            <person name="Moritoki N."/>
            <person name="Shibata S."/>
            <person name="Littman R.D."/>
            <person name="Fischbach A.M."/>
            <person name="Uwamino Y."/>
            <person name="Inoue T."/>
            <person name="Honda A."/>
            <person name="Hattori M."/>
            <person name="Murai T."/>
            <person name="Xavier J.R."/>
            <person name="Hirose N."/>
            <person name="Honda K."/>
        </authorList>
    </citation>
    <scope>NUCLEOTIDE SEQUENCE</scope>
    <source>
        <strain evidence="2">CE91-St16</strain>
    </source>
</reference>
<keyword evidence="1" id="KW-1133">Transmembrane helix</keyword>
<dbReference type="EMBL" id="BQOL01000001">
    <property type="protein sequence ID" value="GKI17731.1"/>
    <property type="molecule type" value="Genomic_DNA"/>
</dbReference>
<sequence>MQTIILIILACITGFLDFLILLYIAKSLLQARADDRQGLIPTLICFILNTIVAVALILKLW</sequence>
<comment type="caution">
    <text evidence="2">The sequence shown here is derived from an EMBL/GenBank/DDBJ whole genome shotgun (WGS) entry which is preliminary data.</text>
</comment>
<evidence type="ECO:0000313" key="2">
    <source>
        <dbReference type="EMBL" id="GKI17731.1"/>
    </source>
</evidence>
<protein>
    <submittedName>
        <fullName evidence="2">Uncharacterized protein</fullName>
    </submittedName>
</protein>
<feature type="transmembrane region" description="Helical" evidence="1">
    <location>
        <begin position="37"/>
        <end position="58"/>
    </location>
</feature>
<keyword evidence="1" id="KW-0812">Transmembrane</keyword>
<accession>A0AA37KT23</accession>
<evidence type="ECO:0000313" key="3">
    <source>
        <dbReference type="Proteomes" id="UP001055105"/>
    </source>
</evidence>
<dbReference type="Proteomes" id="UP001055105">
    <property type="component" value="Unassembled WGS sequence"/>
</dbReference>
<proteinExistence type="predicted"/>
<evidence type="ECO:0000256" key="1">
    <source>
        <dbReference type="SAM" id="Phobius"/>
    </source>
</evidence>
<organism evidence="2 3">
    <name type="scientific">Alistipes finegoldii</name>
    <dbReference type="NCBI Taxonomy" id="214856"/>
    <lineage>
        <taxon>Bacteria</taxon>
        <taxon>Pseudomonadati</taxon>
        <taxon>Bacteroidota</taxon>
        <taxon>Bacteroidia</taxon>
        <taxon>Bacteroidales</taxon>
        <taxon>Rikenellaceae</taxon>
        <taxon>Alistipes</taxon>
    </lineage>
</organism>
<feature type="transmembrane region" description="Helical" evidence="1">
    <location>
        <begin position="6"/>
        <end position="25"/>
    </location>
</feature>
<dbReference type="AlphaFoldDB" id="A0AA37KT23"/>